<proteinExistence type="predicted"/>
<keyword evidence="1" id="KW-0812">Transmembrane</keyword>
<dbReference type="KEGG" id="orb:IPMB12_10280"/>
<dbReference type="EMBL" id="CP050253">
    <property type="protein sequence ID" value="QIQ22037.1"/>
    <property type="molecule type" value="Genomic_DNA"/>
</dbReference>
<feature type="transmembrane region" description="Helical" evidence="1">
    <location>
        <begin position="7"/>
        <end position="30"/>
    </location>
</feature>
<evidence type="ECO:0000313" key="3">
    <source>
        <dbReference type="Proteomes" id="UP000501168"/>
    </source>
</evidence>
<protein>
    <submittedName>
        <fullName evidence="2">Uncharacterized protein</fullName>
    </submittedName>
</protein>
<gene>
    <name evidence="2" type="ORF">IPMB12_10280</name>
</gene>
<accession>A0A6G9IDY2</accession>
<dbReference type="Gene3D" id="3.40.1350.120">
    <property type="match status" value="1"/>
</dbReference>
<evidence type="ECO:0000256" key="1">
    <source>
        <dbReference type="SAM" id="Phobius"/>
    </source>
</evidence>
<organism evidence="2 3">
    <name type="scientific">Zophobihabitans entericus</name>
    <dbReference type="NCBI Taxonomy" id="1635327"/>
    <lineage>
        <taxon>Bacteria</taxon>
        <taxon>Pseudomonadati</taxon>
        <taxon>Pseudomonadota</taxon>
        <taxon>Gammaproteobacteria</taxon>
        <taxon>Orbales</taxon>
        <taxon>Orbaceae</taxon>
        <taxon>Zophobihabitans</taxon>
    </lineage>
</organism>
<evidence type="ECO:0000313" key="2">
    <source>
        <dbReference type="EMBL" id="QIQ22037.1"/>
    </source>
</evidence>
<dbReference type="RefSeq" id="WP_166917334.1">
    <property type="nucleotide sequence ID" value="NZ_CP050253.1"/>
</dbReference>
<keyword evidence="1" id="KW-1133">Transmembrane helix</keyword>
<dbReference type="AlphaFoldDB" id="A0A6G9IDY2"/>
<keyword evidence="1" id="KW-0472">Membrane</keyword>
<dbReference type="Proteomes" id="UP000501168">
    <property type="component" value="Chromosome"/>
</dbReference>
<name>A0A6G9IDY2_9GAMM</name>
<dbReference type="InParanoid" id="A0A6G9IDY2"/>
<sequence length="190" mass="21986">MNKNCMLYFFFLFFTLLIRSLIALFGAYIFTFFVLDLINYINVDWNKLFILFPLKKLIGGSFVMGITAWLWSIHKYRKSITRGKESLEILSQHGYKAEINDISPLITIPFYQINGELFHNHYPLTARDVSFALGGLKKIIKKSEIKNIVINLVDASVDINKLKKQLLNKYSDKLDKILIIDKSGNVISLK</sequence>
<reference evidence="2 3" key="1">
    <citation type="submission" date="2020-03" db="EMBL/GenBank/DDBJ databases">
        <title>Complete genome sequence of Orbus sp. IPMB12 (BCRC 80908).</title>
        <authorList>
            <person name="Lo W.-S."/>
            <person name="Chang T.-H."/>
            <person name="Kuo C.-H."/>
        </authorList>
    </citation>
    <scope>NUCLEOTIDE SEQUENCE [LARGE SCALE GENOMIC DNA]</scope>
    <source>
        <strain evidence="2 3">IPMB12</strain>
    </source>
</reference>
<feature type="transmembrane region" description="Helical" evidence="1">
    <location>
        <begin position="50"/>
        <end position="72"/>
    </location>
</feature>
<keyword evidence="3" id="KW-1185">Reference proteome</keyword>